<evidence type="ECO:0000256" key="2">
    <source>
        <dbReference type="ARBA" id="ARBA00022729"/>
    </source>
</evidence>
<accession>A0A2M8J7B6</accession>
<dbReference type="PANTHER" id="PTHR33376">
    <property type="match status" value="1"/>
</dbReference>
<dbReference type="OrthoDB" id="7822595at2"/>
<dbReference type="GO" id="GO:0055085">
    <property type="term" value="P:transmembrane transport"/>
    <property type="evidence" value="ECO:0007669"/>
    <property type="project" value="InterPro"/>
</dbReference>
<comment type="caution">
    <text evidence="5">The sequence shown here is derived from an EMBL/GenBank/DDBJ whole genome shotgun (WGS) entry which is preliminary data.</text>
</comment>
<dbReference type="Proteomes" id="UP000231553">
    <property type="component" value="Unassembled WGS sequence"/>
</dbReference>
<dbReference type="GO" id="GO:0042597">
    <property type="term" value="C:periplasmic space"/>
    <property type="evidence" value="ECO:0007669"/>
    <property type="project" value="UniProtKB-SubCell"/>
</dbReference>
<reference evidence="5 6" key="1">
    <citation type="journal article" date="2018" name="Int. J. Syst. Evol. Microbiol.">
        <title>Pseudooceanicola lipolyticus sp. nov., a marine alphaproteobacterium, reclassification of Oceanicola flagellatus as Pseudooceanicola flagellatus comb. nov. and emended description of the genus Pseudooceanicola.</title>
        <authorList>
            <person name="Huang M.-M."/>
            <person name="Guo L.-L."/>
            <person name="Wu Y.-H."/>
            <person name="Lai Q.-L."/>
            <person name="Shao Z.-Z."/>
            <person name="Wang C.-S."/>
            <person name="Wu M."/>
            <person name="Xu X.-W."/>
        </authorList>
    </citation>
    <scope>NUCLEOTIDE SEQUENCE [LARGE SCALE GENOMIC DNA]</scope>
    <source>
        <strain evidence="5 6">157</strain>
    </source>
</reference>
<evidence type="ECO:0000256" key="3">
    <source>
        <dbReference type="ARBA" id="ARBA00022764"/>
    </source>
</evidence>
<evidence type="ECO:0000313" key="5">
    <source>
        <dbReference type="EMBL" id="PJE38669.1"/>
    </source>
</evidence>
<proteinExistence type="predicted"/>
<organism evidence="5 6">
    <name type="scientific">Pseudooceanicola lipolyticus</name>
    <dbReference type="NCBI Taxonomy" id="2029104"/>
    <lineage>
        <taxon>Bacteria</taxon>
        <taxon>Pseudomonadati</taxon>
        <taxon>Pseudomonadota</taxon>
        <taxon>Alphaproteobacteria</taxon>
        <taxon>Rhodobacterales</taxon>
        <taxon>Paracoccaceae</taxon>
        <taxon>Pseudooceanicola</taxon>
    </lineage>
</organism>
<feature type="signal peptide" evidence="4">
    <location>
        <begin position="1"/>
        <end position="21"/>
    </location>
</feature>
<dbReference type="AlphaFoldDB" id="A0A2M8J7B6"/>
<evidence type="ECO:0000313" key="6">
    <source>
        <dbReference type="Proteomes" id="UP000231553"/>
    </source>
</evidence>
<keyword evidence="6" id="KW-1185">Reference proteome</keyword>
<feature type="chain" id="PRO_5014812088" description="C4-dicarboxylate ABC transporter substrate-binding protein" evidence="4">
    <location>
        <begin position="22"/>
        <end position="338"/>
    </location>
</feature>
<name>A0A2M8J7B6_9RHOB</name>
<protein>
    <recommendedName>
        <fullName evidence="7">C4-dicarboxylate ABC transporter substrate-binding protein</fullName>
    </recommendedName>
</protein>
<dbReference type="InterPro" id="IPR038404">
    <property type="entry name" value="TRAP_DctP_sf"/>
</dbReference>
<dbReference type="PANTHER" id="PTHR33376:SF15">
    <property type="entry name" value="BLL6794 PROTEIN"/>
    <property type="match status" value="1"/>
</dbReference>
<sequence length="338" mass="35990">MKSITFLTAMTVAIAATGAEAKTRLLVNCFWPSSHFACSTVLPNWVEEVERVTEGRVTGIIPPKSVAPPPEQLAAIERGIADVAVMFNGFFGDAAVGPKVAMQPFVGSHDAEAMSKALWATNREYFADEIEQVHLLSQFVISPAELYSQTDTPINSLDDLAGRKMWVLPGPLAEITKKLGTGVVSGPAVQSNEIISRGVVDGHLGLDPQAVQAFQLMPYTKSTTKFSGAIYSTSFSVFANKDKWAEISPEDQEAIMSVSGEVLGAAFGRAWNEAAAMAEAAYADAGIEVVDVDPAFETALQEASAFVTEGWLKAAEAAGIDGQGALDFYKSQIGEMTN</sequence>
<dbReference type="Pfam" id="PF03480">
    <property type="entry name" value="DctP"/>
    <property type="match status" value="1"/>
</dbReference>
<dbReference type="InterPro" id="IPR018389">
    <property type="entry name" value="DctP_fam"/>
</dbReference>
<evidence type="ECO:0000256" key="4">
    <source>
        <dbReference type="SAM" id="SignalP"/>
    </source>
</evidence>
<dbReference type="RefSeq" id="WP_100160798.1">
    <property type="nucleotide sequence ID" value="NZ_PGTB01000001.1"/>
</dbReference>
<comment type="subcellular location">
    <subcellularLocation>
        <location evidence="1">Periplasm</location>
    </subcellularLocation>
</comment>
<gene>
    <name evidence="5" type="ORF">CVM52_00640</name>
</gene>
<evidence type="ECO:0000256" key="1">
    <source>
        <dbReference type="ARBA" id="ARBA00004418"/>
    </source>
</evidence>
<dbReference type="EMBL" id="PGTB01000001">
    <property type="protein sequence ID" value="PJE38669.1"/>
    <property type="molecule type" value="Genomic_DNA"/>
</dbReference>
<evidence type="ECO:0008006" key="7">
    <source>
        <dbReference type="Google" id="ProtNLM"/>
    </source>
</evidence>
<keyword evidence="2 4" id="KW-0732">Signal</keyword>
<dbReference type="Gene3D" id="3.40.190.170">
    <property type="entry name" value="Bacterial extracellular solute-binding protein, family 7"/>
    <property type="match status" value="1"/>
</dbReference>
<keyword evidence="3" id="KW-0574">Periplasm</keyword>